<organism evidence="1 2">
    <name type="scientific">Vibrio cholerae</name>
    <dbReference type="NCBI Taxonomy" id="666"/>
    <lineage>
        <taxon>Bacteria</taxon>
        <taxon>Pseudomonadati</taxon>
        <taxon>Pseudomonadota</taxon>
        <taxon>Gammaproteobacteria</taxon>
        <taxon>Vibrionales</taxon>
        <taxon>Vibrionaceae</taxon>
        <taxon>Vibrio</taxon>
    </lineage>
</organism>
<sequence>MIGEIEILIRKLISIGHEFRGQGICTQIIDADYQHVQIIGSTTEL</sequence>
<name>A0A656AF37_VIBCL</name>
<dbReference type="Proteomes" id="UP000041770">
    <property type="component" value="Unassembled WGS sequence"/>
</dbReference>
<dbReference type="EMBL" id="CWQY01000042">
    <property type="protein sequence ID" value="CSD25829.1"/>
    <property type="molecule type" value="Genomic_DNA"/>
</dbReference>
<evidence type="ECO:0000313" key="1">
    <source>
        <dbReference type="EMBL" id="CSD25829.1"/>
    </source>
</evidence>
<dbReference type="AlphaFoldDB" id="A0A656AF37"/>
<evidence type="ECO:0000313" key="2">
    <source>
        <dbReference type="Proteomes" id="UP000041770"/>
    </source>
</evidence>
<reference evidence="1 2" key="1">
    <citation type="submission" date="2015-07" db="EMBL/GenBank/DDBJ databases">
        <authorList>
            <consortium name="Pathogen Informatics"/>
        </authorList>
    </citation>
    <scope>NUCLEOTIDE SEQUENCE [LARGE SCALE GENOMIC DNA]</scope>
    <source>
        <strain evidence="1 2">A316</strain>
    </source>
</reference>
<protein>
    <submittedName>
        <fullName evidence="1">Uncharacterized protein</fullName>
    </submittedName>
</protein>
<gene>
    <name evidence="1" type="ORF">ERS013200_03698</name>
</gene>
<proteinExistence type="predicted"/>
<accession>A0A656AF37</accession>